<dbReference type="PROSITE" id="PS51186">
    <property type="entry name" value="GNAT"/>
    <property type="match status" value="1"/>
</dbReference>
<gene>
    <name evidence="4" type="ORF">K0T92_20490</name>
</gene>
<dbReference type="Gene3D" id="3.40.630.30">
    <property type="match status" value="1"/>
</dbReference>
<dbReference type="Proteomes" id="UP000812277">
    <property type="component" value="Unassembled WGS sequence"/>
</dbReference>
<dbReference type="SUPFAM" id="SSF55729">
    <property type="entry name" value="Acyl-CoA N-acyltransferases (Nat)"/>
    <property type="match status" value="1"/>
</dbReference>
<keyword evidence="1" id="KW-0808">Transferase</keyword>
<comment type="caution">
    <text evidence="4">The sequence shown here is derived from an EMBL/GenBank/DDBJ whole genome shotgun (WGS) entry which is preliminary data.</text>
</comment>
<dbReference type="EMBL" id="JAHZIJ010000020">
    <property type="protein sequence ID" value="MBW7477101.1"/>
    <property type="molecule type" value="Genomic_DNA"/>
</dbReference>
<feature type="domain" description="N-acetyltransferase" evidence="3">
    <location>
        <begin position="9"/>
        <end position="176"/>
    </location>
</feature>
<keyword evidence="2" id="KW-0012">Acyltransferase</keyword>
<evidence type="ECO:0000256" key="2">
    <source>
        <dbReference type="ARBA" id="ARBA00023315"/>
    </source>
</evidence>
<name>A0ABS7DB46_9BACL</name>
<dbReference type="InterPro" id="IPR016181">
    <property type="entry name" value="Acyl_CoA_acyltransferase"/>
</dbReference>
<evidence type="ECO:0000256" key="1">
    <source>
        <dbReference type="ARBA" id="ARBA00022679"/>
    </source>
</evidence>
<dbReference type="InterPro" id="IPR050680">
    <property type="entry name" value="YpeA/RimI_acetyltransf"/>
</dbReference>
<dbReference type="PANTHER" id="PTHR43420">
    <property type="entry name" value="ACETYLTRANSFERASE"/>
    <property type="match status" value="1"/>
</dbReference>
<accession>A0ABS7DB46</accession>
<evidence type="ECO:0000313" key="4">
    <source>
        <dbReference type="EMBL" id="MBW7477101.1"/>
    </source>
</evidence>
<organism evidence="4 5">
    <name type="scientific">Paenibacillus oenotherae</name>
    <dbReference type="NCBI Taxonomy" id="1435645"/>
    <lineage>
        <taxon>Bacteria</taxon>
        <taxon>Bacillati</taxon>
        <taxon>Bacillota</taxon>
        <taxon>Bacilli</taxon>
        <taxon>Bacillales</taxon>
        <taxon>Paenibacillaceae</taxon>
        <taxon>Paenibacillus</taxon>
    </lineage>
</organism>
<dbReference type="Pfam" id="PF00583">
    <property type="entry name" value="Acetyltransf_1"/>
    <property type="match status" value="1"/>
</dbReference>
<evidence type="ECO:0000259" key="3">
    <source>
        <dbReference type="PROSITE" id="PS51186"/>
    </source>
</evidence>
<keyword evidence="5" id="KW-1185">Reference proteome</keyword>
<evidence type="ECO:0000313" key="5">
    <source>
        <dbReference type="Proteomes" id="UP000812277"/>
    </source>
</evidence>
<dbReference type="InterPro" id="IPR000182">
    <property type="entry name" value="GNAT_dom"/>
</dbReference>
<dbReference type="CDD" id="cd04301">
    <property type="entry name" value="NAT_SF"/>
    <property type="match status" value="1"/>
</dbReference>
<reference evidence="4 5" key="1">
    <citation type="submission" date="2021-07" db="EMBL/GenBank/DDBJ databases">
        <title>Paenibacillus radiodurans sp. nov., isolated from the southeastern edge of Tengger Desert.</title>
        <authorList>
            <person name="Zhang G."/>
        </authorList>
    </citation>
    <scope>NUCLEOTIDE SEQUENCE [LARGE SCALE GENOMIC DNA]</scope>
    <source>
        <strain evidence="4 5">DT7-4</strain>
    </source>
</reference>
<sequence>MGEHIHQAAAVRLAVYSDRSELAFVHAESYRSAYRGIMPQHFLDQITADKQEIYYEQALRAGKEQIGLLLLSGRIIGYITVDGGKEEDMDASGYGEIRGLYLLEDSRGKGLGKLLLDWGINRLRESGYSDAFLWVLAKNTSARSFYERAGFQFDGKERAIIRGKELTQLRCRKAIL</sequence>
<dbReference type="RefSeq" id="WP_219874353.1">
    <property type="nucleotide sequence ID" value="NZ_JAHZIJ010000020.1"/>
</dbReference>
<proteinExistence type="predicted"/>
<protein>
    <submittedName>
        <fullName evidence="4">GNAT family N-acetyltransferase</fullName>
    </submittedName>
</protein>